<dbReference type="SUPFAM" id="SSF48557">
    <property type="entry name" value="L-aspartase-like"/>
    <property type="match status" value="1"/>
</dbReference>
<dbReference type="Pfam" id="PF00206">
    <property type="entry name" value="Lyase_1"/>
    <property type="match status" value="1"/>
</dbReference>
<dbReference type="RefSeq" id="XP_011388155.1">
    <property type="nucleotide sequence ID" value="XM_011389853.1"/>
</dbReference>
<gene>
    <name evidence="4" type="ORF">UMAG_05076</name>
</gene>
<dbReference type="InterPro" id="IPR022761">
    <property type="entry name" value="Fumarate_lyase_N"/>
</dbReference>
<dbReference type="InterPro" id="IPR019468">
    <property type="entry name" value="AdenyloSucc_lyase_C"/>
</dbReference>
<feature type="domain" description="Adenylosuccinate lyase C-terminal" evidence="3">
    <location>
        <begin position="408"/>
        <end position="487"/>
    </location>
</feature>
<dbReference type="PRINTS" id="PR00149">
    <property type="entry name" value="FUMRATELYASE"/>
</dbReference>
<dbReference type="GeneID" id="23565066"/>
<dbReference type="OMA" id="HTQRDEW"/>
<dbReference type="CDD" id="cd01597">
    <property type="entry name" value="pCLME"/>
    <property type="match status" value="1"/>
</dbReference>
<dbReference type="PANTHER" id="PTHR43172:SF2">
    <property type="entry name" value="ADENYLOSUCCINATE LYASE C-TERMINAL DOMAIN-CONTAINING PROTEIN"/>
    <property type="match status" value="1"/>
</dbReference>
<name>A0A0D1E1M1_MYCMD</name>
<dbReference type="InParanoid" id="A0A0D1E1M1"/>
<sequence length="493" mass="53972">MAPALNANPTTKRDELSAPSASHKLGMSSMASRAAGGGLKLTGLPDLSDSAGTLSDIFGTPQMREIWSDQNRVACYLEIEAALAIVQADLGIIPKNAAHEIVEHCRVQEIDWALYKQKTELIGYPVLGIVQQLVANCKDGLGEYCHWGATTQDITDTATVMQIRQSLTLVKQRLDSIVSSLEHLAEQHRNVPMAARSNLKQAVPITFGFKMARFLATFRRHQQRLVELEKRVYTLEFGGAAGNLSSLGDQGIATHDALAKMLDLAPAEIAWHTEHDRFAEVGTFLGLLTGTLAKLATDIKLMSQTEVGEVGEPFISNRGSSSTMPQKNNPISCVYIHACAANVRQGAAALLDAMQSDHERGTGPWEIIWVQLPLMMNWTSAALNNADFVLRGLQVFPDAMQHNLDLSKGLIVSEAVMMGLGNTLGRQYAHDAVYECCRTAFVQDRPLLDVLLENHEIASKLDRTELEKLCDPANYLGQCSQWIDRVLSRPSSA</sequence>
<proteinExistence type="inferred from homology"/>
<dbReference type="GO" id="GO:0003824">
    <property type="term" value="F:catalytic activity"/>
    <property type="evidence" value="ECO:0007669"/>
    <property type="project" value="InterPro"/>
</dbReference>
<dbReference type="STRING" id="237631.A0A0D1E1M1"/>
<dbReference type="AlphaFoldDB" id="A0A0D1E1M1"/>
<feature type="region of interest" description="Disordered" evidence="2">
    <location>
        <begin position="1"/>
        <end position="22"/>
    </location>
</feature>
<reference evidence="4 5" key="1">
    <citation type="journal article" date="2006" name="Nature">
        <title>Insights from the genome of the biotrophic fungal plant pathogen Ustilago maydis.</title>
        <authorList>
            <person name="Kamper J."/>
            <person name="Kahmann R."/>
            <person name="Bolker M."/>
            <person name="Ma L.J."/>
            <person name="Brefort T."/>
            <person name="Saville B.J."/>
            <person name="Banuett F."/>
            <person name="Kronstad J.W."/>
            <person name="Gold S.E."/>
            <person name="Muller O."/>
            <person name="Perlin M.H."/>
            <person name="Wosten H.A."/>
            <person name="de Vries R."/>
            <person name="Ruiz-Herrera J."/>
            <person name="Reynaga-Pena C.G."/>
            <person name="Snetselaar K."/>
            <person name="McCann M."/>
            <person name="Perez-Martin J."/>
            <person name="Feldbrugge M."/>
            <person name="Basse C.W."/>
            <person name="Steinberg G."/>
            <person name="Ibeas J.I."/>
            <person name="Holloman W."/>
            <person name="Guzman P."/>
            <person name="Farman M."/>
            <person name="Stajich J.E."/>
            <person name="Sentandreu R."/>
            <person name="Gonzalez-Prieto J.M."/>
            <person name="Kennell J.C."/>
            <person name="Molina L."/>
            <person name="Schirawski J."/>
            <person name="Mendoza-Mendoza A."/>
            <person name="Greilinger D."/>
            <person name="Munch K."/>
            <person name="Rossel N."/>
            <person name="Scherer M."/>
            <person name="Vranes M."/>
            <person name="Ladendorf O."/>
            <person name="Vincon V."/>
            <person name="Fuchs U."/>
            <person name="Sandrock B."/>
            <person name="Meng S."/>
            <person name="Ho E.C."/>
            <person name="Cahill M.J."/>
            <person name="Boyce K.J."/>
            <person name="Klose J."/>
            <person name="Klosterman S.J."/>
            <person name="Deelstra H.J."/>
            <person name="Ortiz-Castellanos L."/>
            <person name="Li W."/>
            <person name="Sanchez-Alonso P."/>
            <person name="Schreier P.H."/>
            <person name="Hauser-Hahn I."/>
            <person name="Vaupel M."/>
            <person name="Koopmann E."/>
            <person name="Friedrich G."/>
            <person name="Voss H."/>
            <person name="Schluter T."/>
            <person name="Margolis J."/>
            <person name="Platt D."/>
            <person name="Swimmer C."/>
            <person name="Gnirke A."/>
            <person name="Chen F."/>
            <person name="Vysotskaia V."/>
            <person name="Mannhaupt G."/>
            <person name="Guldener U."/>
            <person name="Munsterkotter M."/>
            <person name="Haase D."/>
            <person name="Oesterheld M."/>
            <person name="Mewes H.W."/>
            <person name="Mauceli E.W."/>
            <person name="DeCaprio D."/>
            <person name="Wade C.M."/>
            <person name="Butler J."/>
            <person name="Young S."/>
            <person name="Jaffe D.B."/>
            <person name="Calvo S."/>
            <person name="Nusbaum C."/>
            <person name="Galagan J."/>
            <person name="Birren B.W."/>
        </authorList>
    </citation>
    <scope>NUCLEOTIDE SEQUENCE [LARGE SCALE GENOMIC DNA]</scope>
    <source>
        <strain evidence="5">DSM 14603 / FGSC 9021 / UM521</strain>
    </source>
</reference>
<accession>A0A0D1E1M1</accession>
<keyword evidence="5" id="KW-1185">Reference proteome</keyword>
<dbReference type="EMBL" id="CM003143">
    <property type="protein sequence ID" value="KIS70004.1"/>
    <property type="molecule type" value="Genomic_DNA"/>
</dbReference>
<dbReference type="Proteomes" id="UP000000561">
    <property type="component" value="Chromosome 4"/>
</dbReference>
<dbReference type="InterPro" id="IPR008948">
    <property type="entry name" value="L-Aspartase-like"/>
</dbReference>
<dbReference type="eggNOG" id="KOG2700">
    <property type="taxonomic scope" value="Eukaryota"/>
</dbReference>
<dbReference type="PANTHER" id="PTHR43172">
    <property type="entry name" value="ADENYLOSUCCINATE LYASE"/>
    <property type="match status" value="1"/>
</dbReference>
<evidence type="ECO:0000259" key="3">
    <source>
        <dbReference type="SMART" id="SM00998"/>
    </source>
</evidence>
<comment type="similarity">
    <text evidence="1">Belongs to the class-II fumarase/aspartase family.</text>
</comment>
<organism evidence="4 5">
    <name type="scientific">Mycosarcoma maydis</name>
    <name type="common">Corn smut fungus</name>
    <name type="synonym">Ustilago maydis</name>
    <dbReference type="NCBI Taxonomy" id="5270"/>
    <lineage>
        <taxon>Eukaryota</taxon>
        <taxon>Fungi</taxon>
        <taxon>Dikarya</taxon>
        <taxon>Basidiomycota</taxon>
        <taxon>Ustilaginomycotina</taxon>
        <taxon>Ustilaginomycetes</taxon>
        <taxon>Ustilaginales</taxon>
        <taxon>Ustilaginaceae</taxon>
        <taxon>Mycosarcoma</taxon>
    </lineage>
</organism>
<dbReference type="VEuPathDB" id="FungiDB:UMAG_05076"/>
<evidence type="ECO:0000256" key="2">
    <source>
        <dbReference type="SAM" id="MobiDB-lite"/>
    </source>
</evidence>
<dbReference type="Gene3D" id="1.10.40.30">
    <property type="entry name" value="Fumarase/aspartase (C-terminal domain)"/>
    <property type="match status" value="1"/>
</dbReference>
<dbReference type="OrthoDB" id="406045at2759"/>
<dbReference type="SMART" id="SM00998">
    <property type="entry name" value="ADSL_C"/>
    <property type="match status" value="1"/>
</dbReference>
<dbReference type="Pfam" id="PF10397">
    <property type="entry name" value="ADSL_C"/>
    <property type="match status" value="1"/>
</dbReference>
<dbReference type="InterPro" id="IPR000362">
    <property type="entry name" value="Fumarate_lyase_fam"/>
</dbReference>
<evidence type="ECO:0000313" key="5">
    <source>
        <dbReference type="Proteomes" id="UP000000561"/>
    </source>
</evidence>
<protein>
    <recommendedName>
        <fullName evidence="3">Adenylosuccinate lyase C-terminal domain-containing protein</fullName>
    </recommendedName>
</protein>
<dbReference type="KEGG" id="uma:UMAG_05076"/>
<evidence type="ECO:0000256" key="1">
    <source>
        <dbReference type="ARBA" id="ARBA00034772"/>
    </source>
</evidence>
<evidence type="ECO:0000313" key="4">
    <source>
        <dbReference type="EMBL" id="KIS70004.1"/>
    </source>
</evidence>
<dbReference type="SMR" id="A0A0D1E1M1"/>
<dbReference type="Gene3D" id="1.20.200.10">
    <property type="entry name" value="Fumarase/aspartase (Central domain)"/>
    <property type="match status" value="1"/>
</dbReference>